<dbReference type="InterPro" id="IPR033034">
    <property type="entry name" value="NDUFB9"/>
</dbReference>
<keyword evidence="4" id="KW-0813">Transport</keyword>
<evidence type="ECO:0000256" key="1">
    <source>
        <dbReference type="ARBA" id="ARBA00004443"/>
    </source>
</evidence>
<evidence type="ECO:0000256" key="8">
    <source>
        <dbReference type="ARBA" id="ARBA00023128"/>
    </source>
</evidence>
<keyword evidence="8" id="KW-0496">Mitochondrion</keyword>
<dbReference type="Proteomes" id="UP001632038">
    <property type="component" value="Unassembled WGS sequence"/>
</dbReference>
<dbReference type="PANTHER" id="PTHR12868">
    <property type="entry name" value="NADH-UBIQUINONE OXIDOREDUCTASE B22 SUBUNIT"/>
    <property type="match status" value="1"/>
</dbReference>
<gene>
    <name evidence="10" type="ORF">CASFOL_016798</name>
</gene>
<keyword evidence="9" id="KW-0472">Membrane</keyword>
<proteinExistence type="inferred from homology"/>
<protein>
    <recommendedName>
        <fullName evidence="3">NADH dehydrogenase [ubiquinone] 1 beta subcomplex subunit 9</fullName>
    </recommendedName>
</protein>
<keyword evidence="5" id="KW-0679">Respiratory chain</keyword>
<dbReference type="EMBL" id="JAVIJP010000018">
    <property type="protein sequence ID" value="KAL3638891.1"/>
    <property type="molecule type" value="Genomic_DNA"/>
</dbReference>
<dbReference type="PANTHER" id="PTHR12868:SF0">
    <property type="entry name" value="NADH DEHYDROGENASE [UBIQUINONE] 1 BETA SUBCOMPLEX SUBUNIT 9"/>
    <property type="match status" value="1"/>
</dbReference>
<dbReference type="GO" id="GO:0005743">
    <property type="term" value="C:mitochondrial inner membrane"/>
    <property type="evidence" value="ECO:0007669"/>
    <property type="project" value="UniProtKB-SubCell"/>
</dbReference>
<evidence type="ECO:0000256" key="6">
    <source>
        <dbReference type="ARBA" id="ARBA00022792"/>
    </source>
</evidence>
<evidence type="ECO:0000256" key="3">
    <source>
        <dbReference type="ARBA" id="ARBA00018684"/>
    </source>
</evidence>
<comment type="subcellular location">
    <subcellularLocation>
        <location evidence="1">Mitochondrion inner membrane</location>
        <topology evidence="1">Peripheral membrane protein</topology>
        <orientation evidence="1">Matrix side</orientation>
    </subcellularLocation>
</comment>
<evidence type="ECO:0000256" key="9">
    <source>
        <dbReference type="ARBA" id="ARBA00023136"/>
    </source>
</evidence>
<organism evidence="10 11">
    <name type="scientific">Castilleja foliolosa</name>
    <dbReference type="NCBI Taxonomy" id="1961234"/>
    <lineage>
        <taxon>Eukaryota</taxon>
        <taxon>Viridiplantae</taxon>
        <taxon>Streptophyta</taxon>
        <taxon>Embryophyta</taxon>
        <taxon>Tracheophyta</taxon>
        <taxon>Spermatophyta</taxon>
        <taxon>Magnoliopsida</taxon>
        <taxon>eudicotyledons</taxon>
        <taxon>Gunneridae</taxon>
        <taxon>Pentapetalae</taxon>
        <taxon>asterids</taxon>
        <taxon>lamiids</taxon>
        <taxon>Lamiales</taxon>
        <taxon>Orobanchaceae</taxon>
        <taxon>Pedicularideae</taxon>
        <taxon>Castillejinae</taxon>
        <taxon>Castilleja</taxon>
    </lineage>
</organism>
<reference evidence="11" key="1">
    <citation type="journal article" date="2024" name="IScience">
        <title>Strigolactones Initiate the Formation of Haustorium-like Structures in Castilleja.</title>
        <authorList>
            <person name="Buerger M."/>
            <person name="Peterson D."/>
            <person name="Chory J."/>
        </authorList>
    </citation>
    <scope>NUCLEOTIDE SEQUENCE [LARGE SCALE GENOMIC DNA]</scope>
</reference>
<evidence type="ECO:0000256" key="2">
    <source>
        <dbReference type="ARBA" id="ARBA00009508"/>
    </source>
</evidence>
<sequence length="80" mass="9578">MECADALRERFETNKNVENIELIDRMIAAGEASYNKWRHPDPYIDQRNSRVHVRLQFRLTTEDFLKVLKLEQYFGSTMMP</sequence>
<comment type="similarity">
    <text evidence="2">Belongs to the complex I LYR family.</text>
</comment>
<evidence type="ECO:0000256" key="7">
    <source>
        <dbReference type="ARBA" id="ARBA00022982"/>
    </source>
</evidence>
<evidence type="ECO:0000256" key="4">
    <source>
        <dbReference type="ARBA" id="ARBA00022448"/>
    </source>
</evidence>
<accession>A0ABD3DD74</accession>
<dbReference type="AlphaFoldDB" id="A0ABD3DD74"/>
<evidence type="ECO:0000256" key="5">
    <source>
        <dbReference type="ARBA" id="ARBA00022660"/>
    </source>
</evidence>
<keyword evidence="6" id="KW-0999">Mitochondrion inner membrane</keyword>
<keyword evidence="11" id="KW-1185">Reference proteome</keyword>
<name>A0ABD3DD74_9LAMI</name>
<keyword evidence="7" id="KW-0249">Electron transport</keyword>
<evidence type="ECO:0000313" key="11">
    <source>
        <dbReference type="Proteomes" id="UP001632038"/>
    </source>
</evidence>
<comment type="caution">
    <text evidence="10">The sequence shown here is derived from an EMBL/GenBank/DDBJ whole genome shotgun (WGS) entry which is preliminary data.</text>
</comment>
<evidence type="ECO:0000313" key="10">
    <source>
        <dbReference type="EMBL" id="KAL3638891.1"/>
    </source>
</evidence>